<dbReference type="AlphaFoldDB" id="A0AAW2U4U8"/>
<evidence type="ECO:0000313" key="1">
    <source>
        <dbReference type="EMBL" id="KAL0411927.1"/>
    </source>
</evidence>
<evidence type="ECO:0008006" key="2">
    <source>
        <dbReference type="Google" id="ProtNLM"/>
    </source>
</evidence>
<dbReference type="CDD" id="cd09272">
    <property type="entry name" value="RNase_HI_RT_Ty1"/>
    <property type="match status" value="1"/>
</dbReference>
<sequence>MKNQSMVSRSLAEAEYRSLAATVLHIVANPIFHEQTKHLEIDCHLVRDKYNDGFVLPSHISGKLQLANLLTKMLPRPAFSALLSKLGLVDFSSSPT</sequence>
<organism evidence="1">
    <name type="scientific">Sesamum latifolium</name>
    <dbReference type="NCBI Taxonomy" id="2727402"/>
    <lineage>
        <taxon>Eukaryota</taxon>
        <taxon>Viridiplantae</taxon>
        <taxon>Streptophyta</taxon>
        <taxon>Embryophyta</taxon>
        <taxon>Tracheophyta</taxon>
        <taxon>Spermatophyta</taxon>
        <taxon>Magnoliopsida</taxon>
        <taxon>eudicotyledons</taxon>
        <taxon>Gunneridae</taxon>
        <taxon>Pentapetalae</taxon>
        <taxon>asterids</taxon>
        <taxon>lamiids</taxon>
        <taxon>Lamiales</taxon>
        <taxon>Pedaliaceae</taxon>
        <taxon>Sesamum</taxon>
    </lineage>
</organism>
<accession>A0AAW2U4U8</accession>
<proteinExistence type="predicted"/>
<protein>
    <recommendedName>
        <fullName evidence="2">Copia protein</fullName>
    </recommendedName>
</protein>
<reference evidence="1" key="1">
    <citation type="submission" date="2020-06" db="EMBL/GenBank/DDBJ databases">
        <authorList>
            <person name="Li T."/>
            <person name="Hu X."/>
            <person name="Zhang T."/>
            <person name="Song X."/>
            <person name="Zhang H."/>
            <person name="Dai N."/>
            <person name="Sheng W."/>
            <person name="Hou X."/>
            <person name="Wei L."/>
        </authorList>
    </citation>
    <scope>NUCLEOTIDE SEQUENCE</scope>
    <source>
        <strain evidence="1">KEN1</strain>
        <tissue evidence="1">Leaf</tissue>
    </source>
</reference>
<name>A0AAW2U4U8_9LAMI</name>
<comment type="caution">
    <text evidence="1">The sequence shown here is derived from an EMBL/GenBank/DDBJ whole genome shotgun (WGS) entry which is preliminary data.</text>
</comment>
<reference evidence="1" key="2">
    <citation type="journal article" date="2024" name="Plant">
        <title>Genomic evolution and insights into agronomic trait innovations of Sesamum species.</title>
        <authorList>
            <person name="Miao H."/>
            <person name="Wang L."/>
            <person name="Qu L."/>
            <person name="Liu H."/>
            <person name="Sun Y."/>
            <person name="Le M."/>
            <person name="Wang Q."/>
            <person name="Wei S."/>
            <person name="Zheng Y."/>
            <person name="Lin W."/>
            <person name="Duan Y."/>
            <person name="Cao H."/>
            <person name="Xiong S."/>
            <person name="Wang X."/>
            <person name="Wei L."/>
            <person name="Li C."/>
            <person name="Ma Q."/>
            <person name="Ju M."/>
            <person name="Zhao R."/>
            <person name="Li G."/>
            <person name="Mu C."/>
            <person name="Tian Q."/>
            <person name="Mei H."/>
            <person name="Zhang T."/>
            <person name="Gao T."/>
            <person name="Zhang H."/>
        </authorList>
    </citation>
    <scope>NUCLEOTIDE SEQUENCE</scope>
    <source>
        <strain evidence="1">KEN1</strain>
    </source>
</reference>
<gene>
    <name evidence="1" type="ORF">Slati_3782400</name>
</gene>
<dbReference type="EMBL" id="JACGWN010000013">
    <property type="protein sequence ID" value="KAL0411927.1"/>
    <property type="molecule type" value="Genomic_DNA"/>
</dbReference>